<name>A0A5C5YIW0_9BACT</name>
<reference evidence="2 3" key="1">
    <citation type="submission" date="2019-02" db="EMBL/GenBank/DDBJ databases">
        <title>Deep-cultivation of Planctomycetes and their phenomic and genomic characterization uncovers novel biology.</title>
        <authorList>
            <person name="Wiegand S."/>
            <person name="Jogler M."/>
            <person name="Boedeker C."/>
            <person name="Pinto D."/>
            <person name="Vollmers J."/>
            <person name="Rivas-Marin E."/>
            <person name="Kohn T."/>
            <person name="Peeters S.H."/>
            <person name="Heuer A."/>
            <person name="Rast P."/>
            <person name="Oberbeckmann S."/>
            <person name="Bunk B."/>
            <person name="Jeske O."/>
            <person name="Meyerdierks A."/>
            <person name="Storesund J.E."/>
            <person name="Kallscheuer N."/>
            <person name="Luecker S."/>
            <person name="Lage O.M."/>
            <person name="Pohl T."/>
            <person name="Merkel B.J."/>
            <person name="Hornburger P."/>
            <person name="Mueller R.-W."/>
            <person name="Bruemmer F."/>
            <person name="Labrenz M."/>
            <person name="Spormann A.M."/>
            <person name="Op Den Camp H."/>
            <person name="Overmann J."/>
            <person name="Amann R."/>
            <person name="Jetten M.S.M."/>
            <person name="Mascher T."/>
            <person name="Medema M.H."/>
            <person name="Devos D.P."/>
            <person name="Kaster A.-K."/>
            <person name="Ovreas L."/>
            <person name="Rohde M."/>
            <person name="Galperin M.Y."/>
            <person name="Jogler C."/>
        </authorList>
    </citation>
    <scope>NUCLEOTIDE SEQUENCE [LARGE SCALE GENOMIC DNA]</scope>
    <source>
        <strain evidence="2 3">CA85</strain>
    </source>
</reference>
<proteinExistence type="predicted"/>
<feature type="region of interest" description="Disordered" evidence="1">
    <location>
        <begin position="29"/>
        <end position="57"/>
    </location>
</feature>
<feature type="compositionally biased region" description="Basic and acidic residues" evidence="1">
    <location>
        <begin position="43"/>
        <end position="57"/>
    </location>
</feature>
<evidence type="ECO:0000313" key="2">
    <source>
        <dbReference type="EMBL" id="TWT74803.1"/>
    </source>
</evidence>
<evidence type="ECO:0000256" key="1">
    <source>
        <dbReference type="SAM" id="MobiDB-lite"/>
    </source>
</evidence>
<dbReference type="EMBL" id="SJPK01000001">
    <property type="protein sequence ID" value="TWT74803.1"/>
    <property type="molecule type" value="Genomic_DNA"/>
</dbReference>
<organism evidence="2 3">
    <name type="scientific">Allorhodopirellula solitaria</name>
    <dbReference type="NCBI Taxonomy" id="2527987"/>
    <lineage>
        <taxon>Bacteria</taxon>
        <taxon>Pseudomonadati</taxon>
        <taxon>Planctomycetota</taxon>
        <taxon>Planctomycetia</taxon>
        <taxon>Pirellulales</taxon>
        <taxon>Pirellulaceae</taxon>
        <taxon>Allorhodopirellula</taxon>
    </lineage>
</organism>
<evidence type="ECO:0000313" key="3">
    <source>
        <dbReference type="Proteomes" id="UP000318053"/>
    </source>
</evidence>
<dbReference type="AlphaFoldDB" id="A0A5C5YIW0"/>
<dbReference type="Proteomes" id="UP000318053">
    <property type="component" value="Unassembled WGS sequence"/>
</dbReference>
<protein>
    <submittedName>
        <fullName evidence="2">Uncharacterized protein</fullName>
    </submittedName>
</protein>
<comment type="caution">
    <text evidence="2">The sequence shown here is derived from an EMBL/GenBank/DDBJ whole genome shotgun (WGS) entry which is preliminary data.</text>
</comment>
<dbReference type="RefSeq" id="WP_186774663.1">
    <property type="nucleotide sequence ID" value="NZ_SJPK01000001.1"/>
</dbReference>
<accession>A0A5C5YIW0</accession>
<sequence length="57" mass="6270">MPDENHANEQRQREIAVLLARGLSRAARTCEQTVPTEPNVDVGSHDDELVATEGGER</sequence>
<keyword evidence="3" id="KW-1185">Reference proteome</keyword>
<gene>
    <name evidence="2" type="ORF">CA85_00890</name>
</gene>